<organism evidence="1 2">
    <name type="scientific">Rhynchosporium secalis</name>
    <name type="common">Barley scald fungus</name>
    <dbReference type="NCBI Taxonomy" id="38038"/>
    <lineage>
        <taxon>Eukaryota</taxon>
        <taxon>Fungi</taxon>
        <taxon>Dikarya</taxon>
        <taxon>Ascomycota</taxon>
        <taxon>Pezizomycotina</taxon>
        <taxon>Leotiomycetes</taxon>
        <taxon>Helotiales</taxon>
        <taxon>Ploettnerulaceae</taxon>
        <taxon>Rhynchosporium</taxon>
    </lineage>
</organism>
<keyword evidence="2" id="KW-1185">Reference proteome</keyword>
<gene>
    <name evidence="1" type="ORF">RSE6_06789</name>
</gene>
<evidence type="ECO:0000313" key="1">
    <source>
        <dbReference type="EMBL" id="CZT46371.1"/>
    </source>
</evidence>
<name>A0A1E1MB78_RHYSE</name>
<dbReference type="EMBL" id="FJVC01000244">
    <property type="protein sequence ID" value="CZT46371.1"/>
    <property type="molecule type" value="Genomic_DNA"/>
</dbReference>
<proteinExistence type="predicted"/>
<protein>
    <submittedName>
        <fullName evidence="1">Uncharacterized protein</fullName>
    </submittedName>
</protein>
<sequence>MSVYHVCRARTCRSEEFETLGKFIEHLRSRHVPGIIRPNTLGIMDRHGHVWYCFQCEGRGGKDHRSFQSDNAMWDHLNSKHDHQIDSDSYSLKGVLGGYSRSWEDAKCISWRYFQSLNVCERASPEYEMLPLSSKELSYAESLYTKSYFGIKRKSVIVYATLAFLS</sequence>
<reference evidence="2" key="1">
    <citation type="submission" date="2016-03" db="EMBL/GenBank/DDBJ databases">
        <authorList>
            <person name="Guldener U."/>
        </authorList>
    </citation>
    <scope>NUCLEOTIDE SEQUENCE [LARGE SCALE GENOMIC DNA]</scope>
</reference>
<accession>A0A1E1MB78</accession>
<dbReference type="AlphaFoldDB" id="A0A1E1MB78"/>
<evidence type="ECO:0000313" key="2">
    <source>
        <dbReference type="Proteomes" id="UP000177625"/>
    </source>
</evidence>
<dbReference type="Proteomes" id="UP000177625">
    <property type="component" value="Unassembled WGS sequence"/>
</dbReference>